<protein>
    <submittedName>
        <fullName evidence="1">Uncharacterized protein</fullName>
    </submittedName>
</protein>
<dbReference type="RefSeq" id="XP_051449147.1">
    <property type="nucleotide sequence ID" value="XM_051584078.1"/>
</dbReference>
<evidence type="ECO:0000313" key="1">
    <source>
        <dbReference type="EMBL" id="KAI8584143.1"/>
    </source>
</evidence>
<dbReference type="EMBL" id="MU620893">
    <property type="protein sequence ID" value="KAI8584143.1"/>
    <property type="molecule type" value="Genomic_DNA"/>
</dbReference>
<gene>
    <name evidence="1" type="ORF">K450DRAFT_168516</name>
</gene>
<dbReference type="SUPFAM" id="SSF48452">
    <property type="entry name" value="TPR-like"/>
    <property type="match status" value="1"/>
</dbReference>
<keyword evidence="2" id="KW-1185">Reference proteome</keyword>
<comment type="caution">
    <text evidence="1">The sequence shown here is derived from an EMBL/GenBank/DDBJ whole genome shotgun (WGS) entry which is preliminary data.</text>
</comment>
<organism evidence="1 2">
    <name type="scientific">Umbelopsis ramanniana AG</name>
    <dbReference type="NCBI Taxonomy" id="1314678"/>
    <lineage>
        <taxon>Eukaryota</taxon>
        <taxon>Fungi</taxon>
        <taxon>Fungi incertae sedis</taxon>
        <taxon>Mucoromycota</taxon>
        <taxon>Mucoromycotina</taxon>
        <taxon>Umbelopsidomycetes</taxon>
        <taxon>Umbelopsidales</taxon>
        <taxon>Umbelopsidaceae</taxon>
        <taxon>Umbelopsis</taxon>
    </lineage>
</organism>
<proteinExistence type="predicted"/>
<reference evidence="1" key="2">
    <citation type="journal article" date="2022" name="Proc. Natl. Acad. Sci. U.S.A.">
        <title>Diploid-dominant life cycles characterize the early evolution of Fungi.</title>
        <authorList>
            <person name="Amses K.R."/>
            <person name="Simmons D.R."/>
            <person name="Longcore J.E."/>
            <person name="Mondo S.J."/>
            <person name="Seto K."/>
            <person name="Jeronimo G.H."/>
            <person name="Bonds A.E."/>
            <person name="Quandt C.A."/>
            <person name="Davis W.J."/>
            <person name="Chang Y."/>
            <person name="Federici B.A."/>
            <person name="Kuo A."/>
            <person name="LaButti K."/>
            <person name="Pangilinan J."/>
            <person name="Andreopoulos W."/>
            <person name="Tritt A."/>
            <person name="Riley R."/>
            <person name="Hundley H."/>
            <person name="Johnson J."/>
            <person name="Lipzen A."/>
            <person name="Barry K."/>
            <person name="Lang B.F."/>
            <person name="Cuomo C.A."/>
            <person name="Buchler N.E."/>
            <person name="Grigoriev I.V."/>
            <person name="Spatafora J.W."/>
            <person name="Stajich J.E."/>
            <person name="James T.Y."/>
        </authorList>
    </citation>
    <scope>NUCLEOTIDE SEQUENCE</scope>
    <source>
        <strain evidence="1">AG</strain>
    </source>
</reference>
<evidence type="ECO:0000313" key="2">
    <source>
        <dbReference type="Proteomes" id="UP001206595"/>
    </source>
</evidence>
<reference evidence="1" key="1">
    <citation type="submission" date="2021-06" db="EMBL/GenBank/DDBJ databases">
        <authorList>
            <consortium name="DOE Joint Genome Institute"/>
            <person name="Mondo S.J."/>
            <person name="Amses K.R."/>
            <person name="Simmons D.R."/>
            <person name="Longcore J.E."/>
            <person name="Seto K."/>
            <person name="Alves G.H."/>
            <person name="Bonds A.E."/>
            <person name="Quandt C.A."/>
            <person name="Davis W.J."/>
            <person name="Chang Y."/>
            <person name="Letcher P.M."/>
            <person name="Powell M.J."/>
            <person name="Kuo A."/>
            <person name="Labutti K."/>
            <person name="Pangilinan J."/>
            <person name="Andreopoulos W."/>
            <person name="Tritt A."/>
            <person name="Riley R."/>
            <person name="Hundley H."/>
            <person name="Johnson J."/>
            <person name="Lipzen A."/>
            <person name="Barry K."/>
            <person name="Berbee M.L."/>
            <person name="Buchler N.E."/>
            <person name="Grigoriev I.V."/>
            <person name="Spatafora J.W."/>
            <person name="Stajich J.E."/>
            <person name="James T.Y."/>
        </authorList>
    </citation>
    <scope>NUCLEOTIDE SEQUENCE</scope>
    <source>
        <strain evidence="1">AG</strain>
    </source>
</reference>
<dbReference type="GeneID" id="75909428"/>
<sequence>MSTTDDDFAGKETKKYHEDDSNDNVFKILPTAILQILPGIAVAAKSTDSIVSAVTQWIKLETLARTLEVWLDALCEQLPNLQEETRLLGRLSIGIAFLLESGRAGHVVTPSDLSLVWSLVQDALTSASVSLPLFAASRSAQGFLAVPLCSLIKDGDIEVLFRFHVWLPNQYRGNPDVDLHSHQCSSQSWILAGEGTDLSYTVEATEDFEGATHSKYALSWTAEDGADDDGNVGDNKYKTRQQKSTVVNTGKLVKAALRRSEVHTRNTSYTIDAAAYHRSEVSIDILHATLFVFDGKRGFVKDADVMGPKDGTSFAQKRDPAGVTAAQLVGKVELIRSWEAYLERSRQHAIRADWEHALRELNSALILCDSDDDFPNSSRYKSLVLGELGSINRRFGRYDQARDLLEKAVEELGQCKERADFSGELCVVYRHLGELQLAKQAAEIEYNTAKEIQLEPSICRTIGNLGMINYQLSQRDGDGSLLDLAIRQLTERIDAARHMRNTSDTKSNDPKVRAQIRMTATTWEAIGLARLSLCYTAKGNNEMAVDAAFLSLTATNASEDTTVIAMSRFFYGRALWRSGKLQEALKQFNQFSTNTCTPVIAMCKEPSMENRQYLRELIDAGANMELIDEQGYNALDYVVFNQDKETKQIVLEGLRQQYHSEADKKLADQHLDAMRRKGYRELFQEKMRPELLAHGDGDRLMRLRRVYADELDADEKKKELFDGLKFIPYSDFCQFGRLPRSDDGLVQSFMSSSHDGSQSHKAEFVIFMSYRWINKRPGSTSPDDEKHTQYRRMVKAAEDFLELHPSVKREKLGIWLDHACVDQDSPQPGVSALPMIVAQCNALISLIDDTYYERAWCSVEVMMMQTLVKSYNIHLWYEHVAEKEGVEKSYLRKGPMDMEITMAAKYLTYETDRPKILFLERQTKLLG</sequence>
<accession>A0AAD5EHW4</accession>
<dbReference type="Proteomes" id="UP001206595">
    <property type="component" value="Unassembled WGS sequence"/>
</dbReference>
<dbReference type="AlphaFoldDB" id="A0AAD5EHW4"/>
<name>A0AAD5EHW4_UMBRA</name>
<dbReference type="InterPro" id="IPR011990">
    <property type="entry name" value="TPR-like_helical_dom_sf"/>
</dbReference>
<dbReference type="Gene3D" id="1.25.40.10">
    <property type="entry name" value="Tetratricopeptide repeat domain"/>
    <property type="match status" value="1"/>
</dbReference>